<accession>A0ABQ8IVZ1</accession>
<comment type="caution">
    <text evidence="8">Lacks conserved residue(s) required for the propagation of feature annotation.</text>
</comment>
<organism evidence="11 12">
    <name type="scientific">Dermatophagoides pteronyssinus</name>
    <name type="common">European house dust mite</name>
    <dbReference type="NCBI Taxonomy" id="6956"/>
    <lineage>
        <taxon>Eukaryota</taxon>
        <taxon>Metazoa</taxon>
        <taxon>Ecdysozoa</taxon>
        <taxon>Arthropoda</taxon>
        <taxon>Chelicerata</taxon>
        <taxon>Arachnida</taxon>
        <taxon>Acari</taxon>
        <taxon>Acariformes</taxon>
        <taxon>Sarcoptiformes</taxon>
        <taxon>Astigmata</taxon>
        <taxon>Psoroptidia</taxon>
        <taxon>Analgoidea</taxon>
        <taxon>Pyroglyphidae</taxon>
        <taxon>Dermatophagoidinae</taxon>
        <taxon>Dermatophagoides</taxon>
    </lineage>
</organism>
<feature type="active site" evidence="8">
    <location>
        <position position="153"/>
    </location>
</feature>
<dbReference type="PROSITE" id="PS51864">
    <property type="entry name" value="ASTACIN"/>
    <property type="match status" value="1"/>
</dbReference>
<keyword evidence="3 8" id="KW-0479">Metal-binding</keyword>
<feature type="domain" description="Peptidase M12A" evidence="10">
    <location>
        <begin position="56"/>
        <end position="196"/>
    </location>
</feature>
<dbReference type="SUPFAM" id="SSF55486">
    <property type="entry name" value="Metalloproteases ('zincins'), catalytic domain"/>
    <property type="match status" value="1"/>
</dbReference>
<protein>
    <recommendedName>
        <fullName evidence="9">Metalloendopeptidase</fullName>
        <ecNumber evidence="9">3.4.24.-</ecNumber>
    </recommendedName>
</protein>
<dbReference type="InterPro" id="IPR024079">
    <property type="entry name" value="MetalloPept_cat_dom_sf"/>
</dbReference>
<keyword evidence="2 8" id="KW-0645">Protease</keyword>
<evidence type="ECO:0000259" key="10">
    <source>
        <dbReference type="PROSITE" id="PS51864"/>
    </source>
</evidence>
<dbReference type="PRINTS" id="PR00480">
    <property type="entry name" value="ASTACIN"/>
</dbReference>
<dbReference type="SMART" id="SM00235">
    <property type="entry name" value="ZnMc"/>
    <property type="match status" value="1"/>
</dbReference>
<feature type="binding site" evidence="8">
    <location>
        <position position="162"/>
    </location>
    <ligand>
        <name>Zn(2+)</name>
        <dbReference type="ChEBI" id="CHEBI:29105"/>
        <note>catalytic</note>
    </ligand>
</feature>
<comment type="cofactor">
    <cofactor evidence="8 9">
        <name>Zn(2+)</name>
        <dbReference type="ChEBI" id="CHEBI:29105"/>
    </cofactor>
    <text evidence="8 9">Binds 1 zinc ion per subunit.</text>
</comment>
<dbReference type="EMBL" id="NJHN03000112">
    <property type="protein sequence ID" value="KAH9414210.1"/>
    <property type="molecule type" value="Genomic_DNA"/>
</dbReference>
<dbReference type="InterPro" id="IPR006026">
    <property type="entry name" value="Peptidase_Metallo"/>
</dbReference>
<comment type="caution">
    <text evidence="11">The sequence shown here is derived from an EMBL/GenBank/DDBJ whole genome shotgun (WGS) entry which is preliminary data.</text>
</comment>
<dbReference type="PANTHER" id="PTHR10127">
    <property type="entry name" value="DISCOIDIN, CUB, EGF, LAMININ , AND ZINC METALLOPROTEASE DOMAIN CONTAINING"/>
    <property type="match status" value="1"/>
</dbReference>
<feature type="binding site" evidence="8">
    <location>
        <position position="156"/>
    </location>
    <ligand>
        <name>Zn(2+)</name>
        <dbReference type="ChEBI" id="CHEBI:29105"/>
        <note>catalytic</note>
    </ligand>
</feature>
<dbReference type="Gene3D" id="3.40.390.10">
    <property type="entry name" value="Collagenase (Catalytic Domain)"/>
    <property type="match status" value="1"/>
</dbReference>
<keyword evidence="12" id="KW-1185">Reference proteome</keyword>
<evidence type="ECO:0000313" key="11">
    <source>
        <dbReference type="EMBL" id="KAH9414210.1"/>
    </source>
</evidence>
<comment type="function">
    <text evidence="7">Zinc metalloprotease. Provoques deadhesion of endothelial cells from cell cultures, and also degradation of fibronectin, fibrinogen and gelatin in vitro. Its role in the venom is not fully understood but it might act as a spreading factor that facilitates diffusion of other venom toxins. Alternatively, it might be involved in the proteolytic processing of other venom toxins or it might play a role in extra-oral digestion of prey.</text>
</comment>
<evidence type="ECO:0000256" key="5">
    <source>
        <dbReference type="ARBA" id="ARBA00022833"/>
    </source>
</evidence>
<gene>
    <name evidence="11" type="ORF">DERP_008405</name>
</gene>
<evidence type="ECO:0000256" key="3">
    <source>
        <dbReference type="ARBA" id="ARBA00022723"/>
    </source>
</evidence>
<evidence type="ECO:0000256" key="2">
    <source>
        <dbReference type="ARBA" id="ARBA00022670"/>
    </source>
</evidence>
<dbReference type="PANTHER" id="PTHR10127:SF780">
    <property type="entry name" value="METALLOENDOPEPTIDASE"/>
    <property type="match status" value="1"/>
</dbReference>
<name>A0ABQ8IVZ1_DERPT</name>
<evidence type="ECO:0000256" key="4">
    <source>
        <dbReference type="ARBA" id="ARBA00022801"/>
    </source>
</evidence>
<evidence type="ECO:0000313" key="12">
    <source>
        <dbReference type="Proteomes" id="UP000887458"/>
    </source>
</evidence>
<evidence type="ECO:0000256" key="1">
    <source>
        <dbReference type="ARBA" id="ARBA00011245"/>
    </source>
</evidence>
<dbReference type="Pfam" id="PF01400">
    <property type="entry name" value="Astacin"/>
    <property type="match status" value="1"/>
</dbReference>
<sequence>MVIILLNVPKSMFDYDEDSTESININRLYVANNGGSGGGRFQLSSTIRQSNNNNNKRIGRVNNQQHRRWPNGQIPYQISRKLRPYRSIILQAMKQIEQNTCIRFRQRKSQQNYVKLIAGDGCHSIVGRIGNNGGVQLLSLGNGCHDIGSIIHELCHTIGLYHEHMRYDRDQYLQIQWSNIQPEMREQFIRIPIQGI</sequence>
<evidence type="ECO:0000256" key="7">
    <source>
        <dbReference type="ARBA" id="ARBA00025529"/>
    </source>
</evidence>
<feature type="disulfide bond" evidence="8">
    <location>
        <begin position="122"/>
        <end position="144"/>
    </location>
</feature>
<reference evidence="11 12" key="2">
    <citation type="journal article" date="2022" name="Mol. Biol. Evol.">
        <title>Comparative Genomics Reveals Insights into the Divergent Evolution of Astigmatic Mites and Household Pest Adaptations.</title>
        <authorList>
            <person name="Xiong Q."/>
            <person name="Wan A.T."/>
            <person name="Liu X."/>
            <person name="Fung C.S."/>
            <person name="Xiao X."/>
            <person name="Malainual N."/>
            <person name="Hou J."/>
            <person name="Wang L."/>
            <person name="Wang M."/>
            <person name="Yang K.Y."/>
            <person name="Cui Y."/>
            <person name="Leung E.L."/>
            <person name="Nong W."/>
            <person name="Shin S.K."/>
            <person name="Au S.W."/>
            <person name="Jeong K.Y."/>
            <person name="Chew F.T."/>
            <person name="Hui J.H."/>
            <person name="Leung T.F."/>
            <person name="Tungtrongchitr A."/>
            <person name="Zhong N."/>
            <person name="Liu Z."/>
            <person name="Tsui S.K."/>
        </authorList>
    </citation>
    <scope>NUCLEOTIDE SEQUENCE [LARGE SCALE GENOMIC DNA]</scope>
    <source>
        <strain evidence="11">Derp</strain>
    </source>
</reference>
<comment type="subunit">
    <text evidence="1">Monomer.</text>
</comment>
<reference evidence="11 12" key="1">
    <citation type="journal article" date="2018" name="J. Allergy Clin. Immunol.">
        <title>High-quality assembly of Dermatophagoides pteronyssinus genome and transcriptome reveals a wide range of novel allergens.</title>
        <authorList>
            <person name="Liu X.Y."/>
            <person name="Yang K.Y."/>
            <person name="Wang M.Q."/>
            <person name="Kwok J.S."/>
            <person name="Zeng X."/>
            <person name="Yang Z."/>
            <person name="Xiao X.J."/>
            <person name="Lau C.P."/>
            <person name="Li Y."/>
            <person name="Huang Z.M."/>
            <person name="Ba J.G."/>
            <person name="Yim A.K."/>
            <person name="Ouyang C.Y."/>
            <person name="Ngai S.M."/>
            <person name="Chan T.F."/>
            <person name="Leung E.L."/>
            <person name="Liu L."/>
            <person name="Liu Z.G."/>
            <person name="Tsui S.K."/>
        </authorList>
    </citation>
    <scope>NUCLEOTIDE SEQUENCE [LARGE SCALE GENOMIC DNA]</scope>
    <source>
        <strain evidence="11">Derp</strain>
    </source>
</reference>
<evidence type="ECO:0000256" key="6">
    <source>
        <dbReference type="ARBA" id="ARBA00023049"/>
    </source>
</evidence>
<dbReference type="EC" id="3.4.24.-" evidence="9"/>
<keyword evidence="4 8" id="KW-0378">Hydrolase</keyword>
<dbReference type="Proteomes" id="UP000887458">
    <property type="component" value="Unassembled WGS sequence"/>
</dbReference>
<proteinExistence type="predicted"/>
<keyword evidence="6 8" id="KW-0482">Metalloprotease</keyword>
<keyword evidence="8" id="KW-1015">Disulfide bond</keyword>
<keyword evidence="5 8" id="KW-0862">Zinc</keyword>
<dbReference type="InterPro" id="IPR001506">
    <property type="entry name" value="Peptidase_M12A"/>
</dbReference>
<evidence type="ECO:0000256" key="9">
    <source>
        <dbReference type="RuleBase" id="RU361183"/>
    </source>
</evidence>
<feature type="binding site" evidence="8">
    <location>
        <position position="152"/>
    </location>
    <ligand>
        <name>Zn(2+)</name>
        <dbReference type="ChEBI" id="CHEBI:29105"/>
        <note>catalytic</note>
    </ligand>
</feature>
<evidence type="ECO:0000256" key="8">
    <source>
        <dbReference type="PROSITE-ProRule" id="PRU01211"/>
    </source>
</evidence>